<dbReference type="InterPro" id="IPR003660">
    <property type="entry name" value="HAMP_dom"/>
</dbReference>
<feature type="transmembrane region" description="Helical" evidence="7">
    <location>
        <begin position="7"/>
        <end position="28"/>
    </location>
</feature>
<dbReference type="SUPFAM" id="SSF55874">
    <property type="entry name" value="ATPase domain of HSP90 chaperone/DNA topoisomerase II/histidine kinase"/>
    <property type="match status" value="1"/>
</dbReference>
<dbReference type="SUPFAM" id="SSF158472">
    <property type="entry name" value="HAMP domain-like"/>
    <property type="match status" value="1"/>
</dbReference>
<accession>A0A165QAR7</accession>
<dbReference type="OrthoDB" id="2521939at2"/>
<evidence type="ECO:0000313" key="9">
    <source>
        <dbReference type="EMBL" id="KZE74279.1"/>
    </source>
</evidence>
<sequence>MTGKPTIFTKVLVLIALLLTPVLFLYIYTNQVSVNVVREEIQSSSLNRLSFFLQQFDSTVEQLAMFPVILNSDPYLREFIDRRSDKPYDKLKEQTRLMQKISLQSVSAAWTNDLTVYLPRDQIVISSNIFKSYEPGDIEKFAPLKSWTYDGTARGDARTPGARFTRQIVDPLGATDPSEIQAMIQVSFPVANISTMLDQVKTGGKGDPFLYRSGFSPIGSATLNDGSVQVIVRMLDGQSLEESGHFVATVAGRQVAVYYVKSRQLDWYLVDYVPVDSILAPIRKTNLLFYTALGLLLGMSFLAAYLLYRNVQRPIGKLLNGVRLLKKGDLSARIRYRPNNEFDFLIDRFNEMAEQIQDLVQRVYAEKIRLHEATLKQLQAQINPHFLYNSLFFIVNTAMLEDTRSVVAMAHNLAEYYRYTTRMENRTAALGEEMKLVANYLTIHNLRLGRLRCELDVPETMLELHIPRLLLQPIVENAIVHGIENKPGEAVIRVSGSMCEGSYRIVVDDNGVGMTDEAIARMEQQLALPQEAASGFGMWNVHQRLRYVFGEGAGLKLSHSPLGGLRVTLTWRGDSEDGAAIDRG</sequence>
<keyword evidence="6 7" id="KW-0472">Membrane</keyword>
<dbReference type="Pfam" id="PF02518">
    <property type="entry name" value="HATPase_c"/>
    <property type="match status" value="1"/>
</dbReference>
<dbReference type="Pfam" id="PF06580">
    <property type="entry name" value="His_kinase"/>
    <property type="match status" value="1"/>
</dbReference>
<dbReference type="InterPro" id="IPR010559">
    <property type="entry name" value="Sig_transdc_His_kin_internal"/>
</dbReference>
<dbReference type="Gene3D" id="1.10.287.130">
    <property type="match status" value="1"/>
</dbReference>
<dbReference type="GO" id="GO:0005886">
    <property type="term" value="C:plasma membrane"/>
    <property type="evidence" value="ECO:0007669"/>
    <property type="project" value="UniProtKB-SubCell"/>
</dbReference>
<keyword evidence="7" id="KW-0812">Transmembrane</keyword>
<dbReference type="InterPro" id="IPR003594">
    <property type="entry name" value="HATPase_dom"/>
</dbReference>
<dbReference type="PROSITE" id="PS50885">
    <property type="entry name" value="HAMP"/>
    <property type="match status" value="1"/>
</dbReference>
<evidence type="ECO:0000256" key="1">
    <source>
        <dbReference type="ARBA" id="ARBA00004651"/>
    </source>
</evidence>
<dbReference type="eggNOG" id="COG2972">
    <property type="taxonomic scope" value="Bacteria"/>
</dbReference>
<proteinExistence type="predicted"/>
<evidence type="ECO:0000313" key="10">
    <source>
        <dbReference type="Proteomes" id="UP000076563"/>
    </source>
</evidence>
<gene>
    <name evidence="9" type="ORF">AV654_30375</name>
</gene>
<dbReference type="Gene3D" id="3.30.565.10">
    <property type="entry name" value="Histidine kinase-like ATPase, C-terminal domain"/>
    <property type="match status" value="1"/>
</dbReference>
<evidence type="ECO:0000256" key="6">
    <source>
        <dbReference type="ARBA" id="ARBA00023136"/>
    </source>
</evidence>
<feature type="domain" description="HAMP" evidence="8">
    <location>
        <begin position="309"/>
        <end position="361"/>
    </location>
</feature>
<dbReference type="GO" id="GO:0000155">
    <property type="term" value="F:phosphorelay sensor kinase activity"/>
    <property type="evidence" value="ECO:0007669"/>
    <property type="project" value="InterPro"/>
</dbReference>
<evidence type="ECO:0000256" key="2">
    <source>
        <dbReference type="ARBA" id="ARBA00022475"/>
    </source>
</evidence>
<reference evidence="10" key="1">
    <citation type="submission" date="2016-01" db="EMBL/GenBank/DDBJ databases">
        <title>Draft genome of Chromobacterium sp. F49.</title>
        <authorList>
            <person name="Hong K.W."/>
        </authorList>
    </citation>
    <scope>NUCLEOTIDE SEQUENCE [LARGE SCALE GENOMIC DNA]</scope>
    <source>
        <strain evidence="10">M63</strain>
    </source>
</reference>
<keyword evidence="5 9" id="KW-0418">Kinase</keyword>
<keyword evidence="2" id="KW-1003">Cell membrane</keyword>
<dbReference type="InterPro" id="IPR036890">
    <property type="entry name" value="HATPase_C_sf"/>
</dbReference>
<name>A0A165QAR7_9BACL</name>
<evidence type="ECO:0000256" key="4">
    <source>
        <dbReference type="ARBA" id="ARBA00022679"/>
    </source>
</evidence>
<evidence type="ECO:0000259" key="8">
    <source>
        <dbReference type="PROSITE" id="PS50885"/>
    </source>
</evidence>
<dbReference type="EMBL" id="LQRA01000081">
    <property type="protein sequence ID" value="KZE74279.1"/>
    <property type="molecule type" value="Genomic_DNA"/>
</dbReference>
<evidence type="ECO:0000256" key="7">
    <source>
        <dbReference type="SAM" id="Phobius"/>
    </source>
</evidence>
<dbReference type="PANTHER" id="PTHR34220">
    <property type="entry name" value="SENSOR HISTIDINE KINASE YPDA"/>
    <property type="match status" value="1"/>
</dbReference>
<dbReference type="AlphaFoldDB" id="A0A165QAR7"/>
<organism evidence="9 10">
    <name type="scientific">Paenibacillus elgii</name>
    <dbReference type="NCBI Taxonomy" id="189691"/>
    <lineage>
        <taxon>Bacteria</taxon>
        <taxon>Bacillati</taxon>
        <taxon>Bacillota</taxon>
        <taxon>Bacilli</taxon>
        <taxon>Bacillales</taxon>
        <taxon>Paenibacillaceae</taxon>
        <taxon>Paenibacillus</taxon>
    </lineage>
</organism>
<comment type="caution">
    <text evidence="9">The sequence shown here is derived from an EMBL/GenBank/DDBJ whole genome shotgun (WGS) entry which is preliminary data.</text>
</comment>
<dbReference type="SMART" id="SM00387">
    <property type="entry name" value="HATPase_c"/>
    <property type="match status" value="1"/>
</dbReference>
<dbReference type="Pfam" id="PF00672">
    <property type="entry name" value="HAMP"/>
    <property type="match status" value="1"/>
</dbReference>
<evidence type="ECO:0000256" key="5">
    <source>
        <dbReference type="ARBA" id="ARBA00022777"/>
    </source>
</evidence>
<dbReference type="RefSeq" id="WP_063186010.1">
    <property type="nucleotide sequence ID" value="NZ_LQRA01000081.1"/>
</dbReference>
<comment type="subcellular location">
    <subcellularLocation>
        <location evidence="1">Cell membrane</location>
        <topology evidence="1">Multi-pass membrane protein</topology>
    </subcellularLocation>
</comment>
<dbReference type="STRING" id="1007103.GCA_000213315_00475"/>
<keyword evidence="3" id="KW-0597">Phosphoprotein</keyword>
<dbReference type="InterPro" id="IPR050640">
    <property type="entry name" value="Bact_2-comp_sensor_kinase"/>
</dbReference>
<dbReference type="Proteomes" id="UP000076563">
    <property type="component" value="Unassembled WGS sequence"/>
</dbReference>
<dbReference type="PANTHER" id="PTHR34220:SF7">
    <property type="entry name" value="SENSOR HISTIDINE KINASE YPDA"/>
    <property type="match status" value="1"/>
</dbReference>
<keyword evidence="10" id="KW-1185">Reference proteome</keyword>
<keyword evidence="7" id="KW-1133">Transmembrane helix</keyword>
<evidence type="ECO:0000256" key="3">
    <source>
        <dbReference type="ARBA" id="ARBA00022553"/>
    </source>
</evidence>
<feature type="transmembrane region" description="Helical" evidence="7">
    <location>
        <begin position="287"/>
        <end position="308"/>
    </location>
</feature>
<dbReference type="SMART" id="SM00304">
    <property type="entry name" value="HAMP"/>
    <property type="match status" value="1"/>
</dbReference>
<dbReference type="Gene3D" id="3.30.450.20">
    <property type="entry name" value="PAS domain"/>
    <property type="match status" value="1"/>
</dbReference>
<dbReference type="CDD" id="cd06225">
    <property type="entry name" value="HAMP"/>
    <property type="match status" value="1"/>
</dbReference>
<protein>
    <submittedName>
        <fullName evidence="9">Histidine kinase</fullName>
    </submittedName>
</protein>
<keyword evidence="4" id="KW-0808">Transferase</keyword>